<proteinExistence type="inferred from homology"/>
<evidence type="ECO:0000256" key="1">
    <source>
        <dbReference type="ARBA" id="ARBA00007920"/>
    </source>
</evidence>
<dbReference type="FunCoup" id="V5FCC9">
    <property type="interactions" value="126"/>
</dbReference>
<feature type="transmembrane region" description="Helical" evidence="4">
    <location>
        <begin position="386"/>
        <end position="407"/>
    </location>
</feature>
<dbReference type="GO" id="GO:0004622">
    <property type="term" value="F:phosphatidylcholine lysophospholipase activity"/>
    <property type="evidence" value="ECO:0007669"/>
    <property type="project" value="TreeGrafter"/>
</dbReference>
<dbReference type="Gene3D" id="3.40.50.1820">
    <property type="entry name" value="alpha/beta hydrolase"/>
    <property type="match status" value="1"/>
</dbReference>
<dbReference type="PANTHER" id="PTHR12482:SF65">
    <property type="entry name" value="ESTERASE, PUTATIVE (AFU_ORTHOLOGUE AFUA_3G12320)-RELATED"/>
    <property type="match status" value="1"/>
</dbReference>
<keyword evidence="2" id="KW-0442">Lipid degradation</keyword>
<organism evidence="6 7">
    <name type="scientific">Byssochlamys spectabilis (strain No. 5 / NBRC 109023)</name>
    <name type="common">Paecilomyces variotii</name>
    <dbReference type="NCBI Taxonomy" id="1356009"/>
    <lineage>
        <taxon>Eukaryota</taxon>
        <taxon>Fungi</taxon>
        <taxon>Dikarya</taxon>
        <taxon>Ascomycota</taxon>
        <taxon>Pezizomycotina</taxon>
        <taxon>Eurotiomycetes</taxon>
        <taxon>Eurotiomycetidae</taxon>
        <taxon>Eurotiales</taxon>
        <taxon>Thermoascaceae</taxon>
        <taxon>Paecilomyces</taxon>
    </lineage>
</organism>
<dbReference type="Pfam" id="PF05057">
    <property type="entry name" value="DUF676"/>
    <property type="match status" value="1"/>
</dbReference>
<dbReference type="PANTHER" id="PTHR12482">
    <property type="entry name" value="LIPASE ROG1-RELATED-RELATED"/>
    <property type="match status" value="1"/>
</dbReference>
<dbReference type="GO" id="GO:0005811">
    <property type="term" value="C:lipid droplet"/>
    <property type="evidence" value="ECO:0007669"/>
    <property type="project" value="TreeGrafter"/>
</dbReference>
<evidence type="ECO:0000313" key="6">
    <source>
        <dbReference type="EMBL" id="GAD94589.1"/>
    </source>
</evidence>
<dbReference type="OrthoDB" id="273452at2759"/>
<feature type="domain" description="DUF676" evidence="5">
    <location>
        <begin position="125"/>
        <end position="324"/>
    </location>
</feature>
<accession>V5FCC9</accession>
<feature type="region of interest" description="Disordered" evidence="3">
    <location>
        <begin position="459"/>
        <end position="510"/>
    </location>
</feature>
<evidence type="ECO:0000259" key="5">
    <source>
        <dbReference type="Pfam" id="PF05057"/>
    </source>
</evidence>
<reference evidence="7" key="1">
    <citation type="journal article" date="2014" name="Genome Announc.">
        <title>Draft genome sequence of the formaldehyde-resistant fungus Byssochlamys spectabilis No. 5 (anamorph Paecilomyces variotii No. 5) (NBRC109023).</title>
        <authorList>
            <person name="Oka T."/>
            <person name="Ekino K."/>
            <person name="Fukuda K."/>
            <person name="Nomura Y."/>
        </authorList>
    </citation>
    <scope>NUCLEOTIDE SEQUENCE [LARGE SCALE GENOMIC DNA]</scope>
    <source>
        <strain evidence="7">No. 5 / NBRC 109023</strain>
    </source>
</reference>
<evidence type="ECO:0000313" key="7">
    <source>
        <dbReference type="Proteomes" id="UP000018001"/>
    </source>
</evidence>
<dbReference type="Proteomes" id="UP000018001">
    <property type="component" value="Unassembled WGS sequence"/>
</dbReference>
<evidence type="ECO:0000256" key="4">
    <source>
        <dbReference type="SAM" id="Phobius"/>
    </source>
</evidence>
<keyword evidence="4" id="KW-0472">Membrane</keyword>
<dbReference type="SUPFAM" id="SSF53474">
    <property type="entry name" value="alpha/beta-Hydrolases"/>
    <property type="match status" value="1"/>
</dbReference>
<feature type="compositionally biased region" description="Basic and acidic residues" evidence="3">
    <location>
        <begin position="29"/>
        <end position="50"/>
    </location>
</feature>
<dbReference type="InterPro" id="IPR044294">
    <property type="entry name" value="Lipase-like"/>
</dbReference>
<keyword evidence="7" id="KW-1185">Reference proteome</keyword>
<dbReference type="GO" id="GO:0047372">
    <property type="term" value="F:monoacylglycerol lipase activity"/>
    <property type="evidence" value="ECO:0007669"/>
    <property type="project" value="TreeGrafter"/>
</dbReference>
<dbReference type="HOGENOM" id="CLU_027968_1_0_1"/>
<feature type="region of interest" description="Disordered" evidence="3">
    <location>
        <begin position="1"/>
        <end position="50"/>
    </location>
</feature>
<evidence type="ECO:0000256" key="2">
    <source>
        <dbReference type="ARBA" id="ARBA00022963"/>
    </source>
</evidence>
<keyword evidence="4" id="KW-0812">Transmembrane</keyword>
<dbReference type="InParanoid" id="V5FCC9"/>
<comment type="similarity">
    <text evidence="1">Belongs to the putative lipase ROG1 family.</text>
</comment>
<dbReference type="FunFam" id="3.40.50.1820:FF:000223">
    <property type="entry name" value="Lipase/serine esterase"/>
    <property type="match status" value="1"/>
</dbReference>
<dbReference type="GO" id="GO:0016042">
    <property type="term" value="P:lipid catabolic process"/>
    <property type="evidence" value="ECO:0007669"/>
    <property type="project" value="UniProtKB-KW"/>
</dbReference>
<dbReference type="eggNOG" id="KOG4372">
    <property type="taxonomic scope" value="Eukaryota"/>
</dbReference>
<sequence>MEELDAQPDPVEVKEQFPPRGSSTQVDLETLRESKRCQDSRCKQDKKREPDKIGVIGVSSPTRPKIVRGARARRQLIVDHKIPWLFHDHSFTTALPFAFSSFDRNSIFCRIMESDIVAAPDKQPTADHLCVLVHGLWGNPSHLDYVASALRERYKDDRLFILAAKRNAGSFTYDGIELGGERVAYEIEETLDKLADKGYQIRKLSIVGYSLGGLVARYAIGLLNSRGWLDKLEPVNFTTFVSPHVGVRTPKKGIQSHLWNVLGARTLSMSGRQLFMIDSFRDTGKPLLSVLADPDSIFIRGLAKFKNRCVYANIINDRSTVFYTTGISKVDPFVDPEDTNFNYVKGYEPVVINPDLHVLPEGDKEVPSALAQFGRKCVNFLLKVPFLLFILVFVPIASVLFLLNSVVQNFRSQKRIRLHEEGKAGVTFGGYRVPLIVQDVRNAVEDVFENVNATQEQEYLSDSSDEFVDERRASKHRSTSSFSEKSVADEKESKQSVEQVDNMADSDVEDQSSVALAGRQTSEFPTLALTPAQFAIIDSLNSIGFRKYPVYIHNCRHSHAAIIVRMPRKAFEEGKLVVKHWLDHEFKI</sequence>
<gene>
    <name evidence="6" type="ORF">PVAR5_3217</name>
</gene>
<evidence type="ECO:0000256" key="3">
    <source>
        <dbReference type="SAM" id="MobiDB-lite"/>
    </source>
</evidence>
<keyword evidence="4" id="KW-1133">Transmembrane helix</keyword>
<comment type="caution">
    <text evidence="6">The sequence shown here is derived from an EMBL/GenBank/DDBJ whole genome shotgun (WGS) entry which is preliminary data.</text>
</comment>
<name>V5FCC9_BYSSN</name>
<keyword evidence="2" id="KW-0443">Lipid metabolism</keyword>
<dbReference type="EMBL" id="BAUL01000096">
    <property type="protein sequence ID" value="GAD94589.1"/>
    <property type="molecule type" value="Genomic_DNA"/>
</dbReference>
<dbReference type="InterPro" id="IPR029058">
    <property type="entry name" value="AB_hydrolase_fold"/>
</dbReference>
<dbReference type="InterPro" id="IPR007751">
    <property type="entry name" value="DUF676_lipase-like"/>
</dbReference>
<feature type="compositionally biased region" description="Basic and acidic residues" evidence="3">
    <location>
        <begin position="486"/>
        <end position="495"/>
    </location>
</feature>
<dbReference type="AlphaFoldDB" id="V5FCC9"/>
<protein>
    <submittedName>
        <fullName evidence="6">Lipase/serine esterase, putative</fullName>
    </submittedName>
</protein>